<sequence>MSILNFSLNGVRVSLHDADPRQTLLEYVRDTAKLTGTKRSCLQGGCGACVVNIQRFDATTNEWIAKPVNACLKPLASCDGAVITTVEGIGSERRGCHPVQERIAGHHGMQCGFCTPGWVMNMYSLLEKNEKPAREEVEQHFDGNLCRCTGFRPILTAFGAFAEGGSQCGRHRSVAHPVAMLSHKSRPLHFVDRAAKVNWYRPVNLEQYVQLAVSGMKLQPICAKTSDGVRKYYGKEYAEEGAVFVDITLIPELQGVELHKKELHCGATVSIADLIEALEKHASASPSFTVVAEHLKRVAAVQIRSVASWAGNIMFNREFPEFQSDISTILAAAGTVFQVQCGLSTRHLTTKELIELQGDALLLSMKIPKLPAGCVFQTFKTSQRHVFAHAIVNLGAFIAFEQDGQTVQDARIVVAGATRTLLVAHETAAQLKGCKLIQAVLDKGLNTLRAEIAENPSPSQVNTPEYLSDLAASFLYKTFLAGQPSLTPQQRSALVPFIPADARPVSSGTESFGTAGSPVSQYIPKLTSKILASGEALFPSDFGVHSALFGQLVFSTSANAQLVALDVADALKLPGVRDFVGASAIPGLNCVNAPFGGENLAEKVFFEVGDVLPCVGAPLGIMVADTWKQARLAAKSVTQKYKPVGAVVASLDDAVRLRRSTLAVPAMGGVSSGGRRTGRREYVSEVNFGPGRKGAEREISNTFKTGAQYFFYMETQAACAFPADGDGWEVVVSDQDSNFTQQCLASIMGVPMHKINVKVPRAGGAYGGKLNRQMLTASAAVVAANKLRRPVRVQNERSDDMQMITGRQPMNFNYDVTFSNSGKVDSMTMNMVCDPGWFYGDLVGDMSMAVHWADNCYKYQTFKVKVNSAPTDTPHSTSMRAPGCMQSILAAEVAMEHVAKTLNEPLEVVQERNFYKEKDVTPFGDHIGQFGYNWTVPLLWSRIQIDTNYAQRKADVHAYNGANRWTKRGIALSPVKYVMDDSFYSSGATICIYSDGTVLVSSGGSEIGQGLNTKVACCVAETLDAPLDKVIVGPRETSKIPNNTGTGGSGTSECSAQAAIVAAQKLVPRLLPYRGEKSWEDVVSAAAAKDVPLLASGWWQASSTENANQYATQGAASCEVQIDVLTGELLVRRVDVLMDIGTQLDAAVDIGQLQGGFVQAMGYLTSEELKFGTDGTQLNADTWEYKVPSTYDVPLVFNVSLQKDTPNPTRVKGSKATAEPAMCLLPSVYLAVKHAIYAARVEVGLGDAWFNLNVPLTTEAIRSAVSVPQSELLLPH</sequence>
<comment type="cofactor">
    <cofactor evidence="15">
        <name>Mo-molybdopterin</name>
        <dbReference type="ChEBI" id="CHEBI:71302"/>
    </cofactor>
    <text evidence="15">Binds 1 Mo-molybdopterin (Mo-MPT) cofactor per subunit.</text>
</comment>
<dbReference type="InterPro" id="IPR036318">
    <property type="entry name" value="FAD-bd_PCMH-like_sf"/>
</dbReference>
<dbReference type="Pfam" id="PF01799">
    <property type="entry name" value="Fer2_2"/>
    <property type="match status" value="1"/>
</dbReference>
<dbReference type="PANTHER" id="PTHR11908">
    <property type="entry name" value="XANTHINE DEHYDROGENASE"/>
    <property type="match status" value="1"/>
</dbReference>
<evidence type="ECO:0000256" key="7">
    <source>
        <dbReference type="ARBA" id="ARBA00022827"/>
    </source>
</evidence>
<dbReference type="SUPFAM" id="SSF54292">
    <property type="entry name" value="2Fe-2S ferredoxin-like"/>
    <property type="match status" value="1"/>
</dbReference>
<feature type="binding site" evidence="15">
    <location>
        <position position="880"/>
    </location>
    <ligand>
        <name>Mo-molybdopterin</name>
        <dbReference type="ChEBI" id="CHEBI:71302"/>
    </ligand>
    <ligandPart>
        <name>Mo</name>
        <dbReference type="ChEBI" id="CHEBI:28685"/>
    </ligandPart>
</feature>
<dbReference type="SUPFAM" id="SSF55447">
    <property type="entry name" value="CO dehydrogenase flavoprotein C-terminal domain-like"/>
    <property type="match status" value="1"/>
</dbReference>
<dbReference type="AlphaFoldDB" id="A0A7S1A8K1"/>
<keyword evidence="7 14" id="KW-0274">FAD</keyword>
<name>A0A7S1A8K1_NOCSC</name>
<keyword evidence="8" id="KW-0560">Oxidoreductase</keyword>
<feature type="binding site" evidence="15">
    <location>
        <position position="735"/>
    </location>
    <ligand>
        <name>Mo-molybdopterin</name>
        <dbReference type="ChEBI" id="CHEBI:71302"/>
    </ligand>
    <ligandPart>
        <name>Mo</name>
        <dbReference type="ChEBI" id="CHEBI:28685"/>
    </ligandPart>
</feature>
<dbReference type="GO" id="GO:0016491">
    <property type="term" value="F:oxidoreductase activity"/>
    <property type="evidence" value="ECO:0007669"/>
    <property type="project" value="UniProtKB-KW"/>
</dbReference>
<dbReference type="FunFam" id="3.30.365.10:FF:000001">
    <property type="entry name" value="Xanthine dehydrogenase oxidase"/>
    <property type="match status" value="1"/>
</dbReference>
<dbReference type="InterPro" id="IPR001041">
    <property type="entry name" value="2Fe-2S_ferredoxin-type"/>
</dbReference>
<evidence type="ECO:0000256" key="10">
    <source>
        <dbReference type="ARBA" id="ARBA00023014"/>
    </source>
</evidence>
<dbReference type="GO" id="GO:0005506">
    <property type="term" value="F:iron ion binding"/>
    <property type="evidence" value="ECO:0007669"/>
    <property type="project" value="InterPro"/>
</dbReference>
<evidence type="ECO:0000256" key="13">
    <source>
        <dbReference type="PIRSR" id="PIRSR000127-1"/>
    </source>
</evidence>
<feature type="binding site" evidence="15">
    <location>
        <position position="148"/>
    </location>
    <ligand>
        <name>[2Fe-2S] cluster</name>
        <dbReference type="ChEBI" id="CHEBI:190135"/>
        <label>2</label>
    </ligand>
</feature>
<evidence type="ECO:0000256" key="15">
    <source>
        <dbReference type="PIRSR" id="PIRSR000127-3"/>
    </source>
</evidence>
<keyword evidence="6 15" id="KW-0479">Metal-binding</keyword>
<dbReference type="InterPro" id="IPR016208">
    <property type="entry name" value="Ald_Oxase/xanthine_DH-like"/>
</dbReference>
<dbReference type="InterPro" id="IPR016166">
    <property type="entry name" value="FAD-bd_PCMH"/>
</dbReference>
<keyword evidence="4" id="KW-0285">Flavoprotein</keyword>
<dbReference type="SUPFAM" id="SSF54665">
    <property type="entry name" value="CO dehydrogenase molybdoprotein N-domain-like"/>
    <property type="match status" value="1"/>
</dbReference>
<evidence type="ECO:0000256" key="14">
    <source>
        <dbReference type="PIRSR" id="PIRSR000127-2"/>
    </source>
</evidence>
<dbReference type="SUPFAM" id="SSF56003">
    <property type="entry name" value="Molybdenum cofactor-binding domain"/>
    <property type="match status" value="1"/>
</dbReference>
<dbReference type="Pfam" id="PF02738">
    <property type="entry name" value="MoCoBD_1"/>
    <property type="match status" value="1"/>
</dbReference>
<dbReference type="InterPro" id="IPR016169">
    <property type="entry name" value="FAD-bd_PCMH_sub2"/>
</dbReference>
<dbReference type="GO" id="GO:0051537">
    <property type="term" value="F:2 iron, 2 sulfur cluster binding"/>
    <property type="evidence" value="ECO:0007669"/>
    <property type="project" value="UniProtKB-KW"/>
</dbReference>
<gene>
    <name evidence="18" type="ORF">NSCI0253_LOCUS19669</name>
</gene>
<evidence type="ECO:0000256" key="11">
    <source>
        <dbReference type="ARBA" id="ARBA00023027"/>
    </source>
</evidence>
<feature type="binding site" evidence="15">
    <location>
        <position position="46"/>
    </location>
    <ligand>
        <name>[2Fe-2S] cluster</name>
        <dbReference type="ChEBI" id="CHEBI:190135"/>
        <label>1</label>
    </ligand>
</feature>
<dbReference type="Gene3D" id="1.10.150.120">
    <property type="entry name" value="[2Fe-2S]-binding domain"/>
    <property type="match status" value="1"/>
</dbReference>
<dbReference type="Pfam" id="PF00111">
    <property type="entry name" value="Fer2"/>
    <property type="match status" value="1"/>
</dbReference>
<dbReference type="FunFam" id="3.10.20.30:FF:000012">
    <property type="entry name" value="Xanthine dehydrogenase/oxidase"/>
    <property type="match status" value="1"/>
</dbReference>
<evidence type="ECO:0000256" key="2">
    <source>
        <dbReference type="ARBA" id="ARBA00006849"/>
    </source>
</evidence>
<dbReference type="Gene3D" id="3.30.390.50">
    <property type="entry name" value="CO dehydrogenase flavoprotein, C-terminal domain"/>
    <property type="match status" value="1"/>
</dbReference>
<dbReference type="InterPro" id="IPR008274">
    <property type="entry name" value="AldOxase/xan_DH_MoCoBD1"/>
</dbReference>
<feature type="active site" description="Proton acceptor" evidence="13">
    <location>
        <position position="1219"/>
    </location>
</feature>
<dbReference type="PIRSF" id="PIRSF000127">
    <property type="entry name" value="Xanthine_DH"/>
    <property type="match status" value="1"/>
</dbReference>
<accession>A0A7S1A8K1</accession>
<keyword evidence="9 15" id="KW-0408">Iron</keyword>
<feature type="binding site" evidence="15">
    <location>
        <position position="114"/>
    </location>
    <ligand>
        <name>[2Fe-2S] cluster</name>
        <dbReference type="ChEBI" id="CHEBI:190135"/>
        <label>2</label>
    </ligand>
</feature>
<dbReference type="SMART" id="SM01092">
    <property type="entry name" value="CO_deh_flav_C"/>
    <property type="match status" value="1"/>
</dbReference>
<keyword evidence="10 15" id="KW-0411">Iron-sulfur</keyword>
<dbReference type="SUPFAM" id="SSF47741">
    <property type="entry name" value="CO dehydrogenase ISP C-domain like"/>
    <property type="match status" value="1"/>
</dbReference>
<dbReference type="InterPro" id="IPR036683">
    <property type="entry name" value="CO_DH_flav_C_dom_sf"/>
</dbReference>
<dbReference type="Pfam" id="PF20256">
    <property type="entry name" value="MoCoBD_2"/>
    <property type="match status" value="1"/>
</dbReference>
<dbReference type="Pfam" id="PF01315">
    <property type="entry name" value="Ald_Xan_dh_C"/>
    <property type="match status" value="1"/>
</dbReference>
<feature type="binding site" evidence="14">
    <location>
        <position position="362"/>
    </location>
    <ligand>
        <name>FAD</name>
        <dbReference type="ChEBI" id="CHEBI:57692"/>
    </ligand>
</feature>
<dbReference type="PROSITE" id="PS00197">
    <property type="entry name" value="2FE2S_FER_1"/>
    <property type="match status" value="1"/>
</dbReference>
<dbReference type="InterPro" id="IPR046867">
    <property type="entry name" value="AldOxase/xan_DH_MoCoBD2"/>
</dbReference>
<dbReference type="PANTHER" id="PTHR11908:SF132">
    <property type="entry name" value="ALDEHYDE OXIDASE 1-RELATED"/>
    <property type="match status" value="1"/>
</dbReference>
<dbReference type="SUPFAM" id="SSF56176">
    <property type="entry name" value="FAD-binding/transporter-associated domain-like"/>
    <property type="match status" value="1"/>
</dbReference>
<feature type="binding site" evidence="15">
    <location>
        <position position="49"/>
    </location>
    <ligand>
        <name>[2Fe-2S] cluster</name>
        <dbReference type="ChEBI" id="CHEBI:190135"/>
        <label>1</label>
    </ligand>
</feature>
<dbReference type="Gene3D" id="3.30.365.10">
    <property type="entry name" value="Aldehyde oxidase/xanthine dehydrogenase, molybdopterin binding domain"/>
    <property type="match status" value="4"/>
</dbReference>
<dbReference type="InterPro" id="IPR037165">
    <property type="entry name" value="AldOxase/xan_DH_Mopterin-bd_sf"/>
</dbReference>
<feature type="binding site" evidence="15">
    <location>
        <position position="111"/>
    </location>
    <ligand>
        <name>[2Fe-2S] cluster</name>
        <dbReference type="ChEBI" id="CHEBI:190135"/>
        <label>2</label>
    </ligand>
</feature>
<organism evidence="18">
    <name type="scientific">Noctiluca scintillans</name>
    <name type="common">Sea sparkle</name>
    <name type="synonym">Red tide dinoflagellate</name>
    <dbReference type="NCBI Taxonomy" id="2966"/>
    <lineage>
        <taxon>Eukaryota</taxon>
        <taxon>Sar</taxon>
        <taxon>Alveolata</taxon>
        <taxon>Dinophyceae</taxon>
        <taxon>Noctilucales</taxon>
        <taxon>Noctilucaceae</taxon>
        <taxon>Noctiluca</taxon>
    </lineage>
</organism>
<dbReference type="InterPro" id="IPR012675">
    <property type="entry name" value="Beta-grasp_dom_sf"/>
</dbReference>
<feature type="binding site" evidence="15">
    <location>
        <position position="146"/>
    </location>
    <ligand>
        <name>[2Fe-2S] cluster</name>
        <dbReference type="ChEBI" id="CHEBI:190135"/>
        <label>2</label>
    </ligand>
</feature>
<feature type="binding site" evidence="15">
    <location>
        <position position="1048"/>
    </location>
    <ligand>
        <name>Mo-molybdopterin</name>
        <dbReference type="ChEBI" id="CHEBI:71302"/>
    </ligand>
    <ligandPart>
        <name>Mo</name>
        <dbReference type="ChEBI" id="CHEBI:28685"/>
    </ligandPart>
</feature>
<dbReference type="PROSITE" id="PS51387">
    <property type="entry name" value="FAD_PCMH"/>
    <property type="match status" value="1"/>
</dbReference>
<feature type="binding site" evidence="14">
    <location>
        <position position="380"/>
    </location>
    <ligand>
        <name>FAD</name>
        <dbReference type="ChEBI" id="CHEBI:57692"/>
    </ligand>
</feature>
<comment type="cofactor">
    <cofactor evidence="15">
        <name>[2Fe-2S] cluster</name>
        <dbReference type="ChEBI" id="CHEBI:190135"/>
    </cofactor>
    <text evidence="15">Binds 2 [2Fe-2S] clusters.</text>
</comment>
<dbReference type="InterPro" id="IPR000674">
    <property type="entry name" value="Ald_Oxase/Xan_DH_a/b"/>
</dbReference>
<dbReference type="Gene3D" id="3.30.465.10">
    <property type="match status" value="1"/>
</dbReference>
<dbReference type="SMART" id="SM01008">
    <property type="entry name" value="Ald_Xan_dh_C"/>
    <property type="match status" value="1"/>
</dbReference>
<comment type="cofactor">
    <cofactor evidence="12">
        <name>[2Fe-2S] cluster</name>
        <dbReference type="ChEBI" id="CHEBI:190135"/>
    </cofactor>
</comment>
<dbReference type="PROSITE" id="PS51085">
    <property type="entry name" value="2FE2S_FER_2"/>
    <property type="match status" value="1"/>
</dbReference>
<evidence type="ECO:0000259" key="17">
    <source>
        <dbReference type="PROSITE" id="PS51387"/>
    </source>
</evidence>
<keyword evidence="11" id="KW-0520">NAD</keyword>
<evidence type="ECO:0000256" key="4">
    <source>
        <dbReference type="ARBA" id="ARBA00022630"/>
    </source>
</evidence>
<dbReference type="Gene3D" id="3.10.20.30">
    <property type="match status" value="1"/>
</dbReference>
<dbReference type="InterPro" id="IPR036884">
    <property type="entry name" value="2Fe-2S-bd_dom_sf"/>
</dbReference>
<comment type="similarity">
    <text evidence="2">Belongs to the xanthine dehydrogenase family.</text>
</comment>
<evidence type="ECO:0000256" key="3">
    <source>
        <dbReference type="ARBA" id="ARBA00022505"/>
    </source>
</evidence>
<dbReference type="InterPro" id="IPR002888">
    <property type="entry name" value="2Fe-2S-bd"/>
</dbReference>
<evidence type="ECO:0000313" key="18">
    <source>
        <dbReference type="EMBL" id="CAD8845319.1"/>
    </source>
</evidence>
<proteinExistence type="inferred from homology"/>
<evidence type="ECO:0008006" key="19">
    <source>
        <dbReference type="Google" id="ProtNLM"/>
    </source>
</evidence>
<comment type="cofactor">
    <cofactor evidence="1 14">
        <name>FAD</name>
        <dbReference type="ChEBI" id="CHEBI:57692"/>
    </cofactor>
</comment>
<feature type="domain" description="FAD-binding PCMH-type" evidence="17">
    <location>
        <begin position="192"/>
        <end position="372"/>
    </location>
</feature>
<protein>
    <recommendedName>
        <fullName evidence="19">Xanthine dehydrogenase</fullName>
    </recommendedName>
</protein>
<dbReference type="InterPro" id="IPR036856">
    <property type="entry name" value="Ald_Oxase/Xan_DH_a/b_sf"/>
</dbReference>
<feature type="binding site" evidence="15">
    <location>
        <position position="71"/>
    </location>
    <ligand>
        <name>[2Fe-2S] cluster</name>
        <dbReference type="ChEBI" id="CHEBI:190135"/>
        <label>1</label>
    </ligand>
</feature>
<dbReference type="Pfam" id="PF03450">
    <property type="entry name" value="CO_deh_flav_C"/>
    <property type="match status" value="1"/>
</dbReference>
<evidence type="ECO:0000256" key="1">
    <source>
        <dbReference type="ARBA" id="ARBA00001974"/>
    </source>
</evidence>
<feature type="binding site" evidence="15">
    <location>
        <position position="41"/>
    </location>
    <ligand>
        <name>[2Fe-2S] cluster</name>
        <dbReference type="ChEBI" id="CHEBI:190135"/>
        <label>1</label>
    </ligand>
</feature>
<evidence type="ECO:0000256" key="5">
    <source>
        <dbReference type="ARBA" id="ARBA00022714"/>
    </source>
</evidence>
<feature type="binding site" evidence="14">
    <location>
        <begin position="308"/>
        <end position="312"/>
    </location>
    <ligand>
        <name>FAD</name>
        <dbReference type="ChEBI" id="CHEBI:57692"/>
    </ligand>
</feature>
<evidence type="ECO:0000256" key="8">
    <source>
        <dbReference type="ARBA" id="ARBA00023002"/>
    </source>
</evidence>
<dbReference type="CDD" id="cd00207">
    <property type="entry name" value="fer2"/>
    <property type="match status" value="1"/>
</dbReference>
<dbReference type="Pfam" id="PF00941">
    <property type="entry name" value="FAD_binding_5"/>
    <property type="match status" value="1"/>
</dbReference>
<dbReference type="InterPro" id="IPR006058">
    <property type="entry name" value="2Fe2S_fd_BS"/>
</dbReference>
<dbReference type="EMBL" id="HBFQ01027880">
    <property type="protein sequence ID" value="CAD8845319.1"/>
    <property type="molecule type" value="Transcribed_RNA"/>
</dbReference>
<evidence type="ECO:0000256" key="6">
    <source>
        <dbReference type="ARBA" id="ARBA00022723"/>
    </source>
</evidence>
<keyword evidence="5 15" id="KW-0001">2Fe-2S</keyword>
<keyword evidence="3 15" id="KW-0500">Molybdenum</keyword>
<dbReference type="InterPro" id="IPR036010">
    <property type="entry name" value="2Fe-2S_ferredoxin-like_sf"/>
</dbReference>
<dbReference type="InterPro" id="IPR005107">
    <property type="entry name" value="CO_DH_flav_C"/>
</dbReference>
<dbReference type="GO" id="GO:0071949">
    <property type="term" value="F:FAD binding"/>
    <property type="evidence" value="ECO:0007669"/>
    <property type="project" value="InterPro"/>
</dbReference>
<dbReference type="InterPro" id="IPR002346">
    <property type="entry name" value="Mopterin_DH_FAD-bd"/>
</dbReference>
<dbReference type="Gene3D" id="3.90.1170.50">
    <property type="entry name" value="Aldehyde oxidase/xanthine dehydrogenase, a/b hammerhead"/>
    <property type="match status" value="1"/>
</dbReference>
<evidence type="ECO:0000259" key="16">
    <source>
        <dbReference type="PROSITE" id="PS51085"/>
    </source>
</evidence>
<evidence type="ECO:0000256" key="12">
    <source>
        <dbReference type="ARBA" id="ARBA00034078"/>
    </source>
</evidence>
<feature type="domain" description="2Fe-2S ferredoxin-type" evidence="16">
    <location>
        <begin position="2"/>
        <end position="89"/>
    </location>
</feature>
<evidence type="ECO:0000256" key="9">
    <source>
        <dbReference type="ARBA" id="ARBA00023004"/>
    </source>
</evidence>
<reference evidence="18" key="1">
    <citation type="submission" date="2021-01" db="EMBL/GenBank/DDBJ databases">
        <authorList>
            <person name="Corre E."/>
            <person name="Pelletier E."/>
            <person name="Niang G."/>
            <person name="Scheremetjew M."/>
            <person name="Finn R."/>
            <person name="Kale V."/>
            <person name="Holt S."/>
            <person name="Cochrane G."/>
            <person name="Meng A."/>
            <person name="Brown T."/>
            <person name="Cohen L."/>
        </authorList>
    </citation>
    <scope>NUCLEOTIDE SEQUENCE</scope>
</reference>